<evidence type="ECO:0000313" key="1">
    <source>
        <dbReference type="EMBL" id="GES09596.1"/>
    </source>
</evidence>
<dbReference type="AlphaFoldDB" id="A0A5M3WLT1"/>
<dbReference type="RefSeq" id="WP_155355122.1">
    <property type="nucleotide sequence ID" value="NZ_BAAAHL010000040.1"/>
</dbReference>
<dbReference type="SUPFAM" id="SSF51735">
    <property type="entry name" value="NAD(P)-binding Rossmann-fold domains"/>
    <property type="match status" value="1"/>
</dbReference>
<reference evidence="1 2" key="1">
    <citation type="submission" date="2019-10" db="EMBL/GenBank/DDBJ databases">
        <title>Whole genome shotgun sequence of Acrocarpospora macrocephala NBRC 16266.</title>
        <authorList>
            <person name="Ichikawa N."/>
            <person name="Kimura A."/>
            <person name="Kitahashi Y."/>
            <person name="Komaki H."/>
            <person name="Oguchi A."/>
        </authorList>
    </citation>
    <scope>NUCLEOTIDE SEQUENCE [LARGE SCALE GENOMIC DNA]</scope>
    <source>
        <strain evidence="1 2">NBRC 16266</strain>
    </source>
</reference>
<proteinExistence type="predicted"/>
<dbReference type="Pfam" id="PF02423">
    <property type="entry name" value="OCD_Mu_crystall"/>
    <property type="match status" value="1"/>
</dbReference>
<dbReference type="EMBL" id="BLAE01000016">
    <property type="protein sequence ID" value="GES09596.1"/>
    <property type="molecule type" value="Genomic_DNA"/>
</dbReference>
<dbReference type="InterPro" id="IPR023401">
    <property type="entry name" value="ODC_N"/>
</dbReference>
<dbReference type="InterPro" id="IPR003462">
    <property type="entry name" value="ODC_Mu_crystall"/>
</dbReference>
<gene>
    <name evidence="1" type="ORF">Amac_031920</name>
</gene>
<dbReference type="InterPro" id="IPR036291">
    <property type="entry name" value="NAD(P)-bd_dom_sf"/>
</dbReference>
<organism evidence="1 2">
    <name type="scientific">Acrocarpospora macrocephala</name>
    <dbReference type="NCBI Taxonomy" id="150177"/>
    <lineage>
        <taxon>Bacteria</taxon>
        <taxon>Bacillati</taxon>
        <taxon>Actinomycetota</taxon>
        <taxon>Actinomycetes</taxon>
        <taxon>Streptosporangiales</taxon>
        <taxon>Streptosporangiaceae</taxon>
        <taxon>Acrocarpospora</taxon>
    </lineage>
</organism>
<protein>
    <submittedName>
        <fullName evidence="1">Ornithine cyclodeaminase</fullName>
    </submittedName>
</protein>
<dbReference type="Proteomes" id="UP000331127">
    <property type="component" value="Unassembled WGS sequence"/>
</dbReference>
<keyword evidence="2" id="KW-1185">Reference proteome</keyword>
<dbReference type="Gene3D" id="3.40.50.720">
    <property type="entry name" value="NAD(P)-binding Rossmann-like Domain"/>
    <property type="match status" value="1"/>
</dbReference>
<sequence>MTLLLSEHDVRSACDIGLLVEAIEKASVSEDAAGGPIMPPRVNLHSSSNFLRVMPVILPASGILGLKSFHGSMENGVRYLLKLARIDDGQILALVDCAYLTAARTGATTGVAARHLSRPDSVSVGLIGSGLEAETNLLGVAAVRPLREVRVFSRSRDRRTGFAERMAGRLPGVSVRAVDSAPDAVRGVDIVVVATNTGSGGPVAYRGEWAEPGQTILSIGSTSPFLRELDTATFHRADAVVVDTGLDHMAEESGDVMALRAEDPAWSRAHMLVDVVTGRTRPRTDDREILLFKSVGTAAQDLVGGMAVYTEAVRRGIGTTVPDVAELKRF</sequence>
<dbReference type="PIRSF" id="PIRSF001439">
    <property type="entry name" value="CryM"/>
    <property type="match status" value="1"/>
</dbReference>
<dbReference type="Gene3D" id="3.30.1780.10">
    <property type="entry name" value="ornithine cyclodeaminase, domain 1"/>
    <property type="match status" value="1"/>
</dbReference>
<comment type="caution">
    <text evidence="1">The sequence shown here is derived from an EMBL/GenBank/DDBJ whole genome shotgun (WGS) entry which is preliminary data.</text>
</comment>
<dbReference type="PANTHER" id="PTHR13812:SF19">
    <property type="entry name" value="KETIMINE REDUCTASE MU-CRYSTALLIN"/>
    <property type="match status" value="1"/>
</dbReference>
<name>A0A5M3WLT1_9ACTN</name>
<accession>A0A5M3WLT1</accession>
<dbReference type="OrthoDB" id="7209364at2"/>
<dbReference type="GO" id="GO:0005737">
    <property type="term" value="C:cytoplasm"/>
    <property type="evidence" value="ECO:0007669"/>
    <property type="project" value="TreeGrafter"/>
</dbReference>
<evidence type="ECO:0000313" key="2">
    <source>
        <dbReference type="Proteomes" id="UP000331127"/>
    </source>
</evidence>
<dbReference type="PANTHER" id="PTHR13812">
    <property type="entry name" value="KETIMINE REDUCTASE MU-CRYSTALLIN"/>
    <property type="match status" value="1"/>
</dbReference>